<accession>A0A8J6JDH3</accession>
<organism evidence="1 2">
    <name type="scientific">Lawsonibacter hominis</name>
    <dbReference type="NCBI Taxonomy" id="2763053"/>
    <lineage>
        <taxon>Bacteria</taxon>
        <taxon>Bacillati</taxon>
        <taxon>Bacillota</taxon>
        <taxon>Clostridia</taxon>
        <taxon>Eubacteriales</taxon>
        <taxon>Oscillospiraceae</taxon>
        <taxon>Lawsonibacter</taxon>
    </lineage>
</organism>
<reference evidence="1" key="1">
    <citation type="submission" date="2020-08" db="EMBL/GenBank/DDBJ databases">
        <title>Genome public.</title>
        <authorList>
            <person name="Liu C."/>
            <person name="Sun Q."/>
        </authorList>
    </citation>
    <scope>NUCLEOTIDE SEQUENCE</scope>
    <source>
        <strain evidence="1">NSJ-51</strain>
    </source>
</reference>
<dbReference type="AlphaFoldDB" id="A0A8J6JDH3"/>
<dbReference type="PANTHER" id="PTHR35145">
    <property type="entry name" value="CYTOPLASMIC PROTEIN-RELATED"/>
    <property type="match status" value="1"/>
</dbReference>
<dbReference type="InterPro" id="IPR058532">
    <property type="entry name" value="YjbR/MT2646/Rv2570-like"/>
</dbReference>
<dbReference type="PANTHER" id="PTHR35145:SF1">
    <property type="entry name" value="CYTOPLASMIC PROTEIN"/>
    <property type="match status" value="1"/>
</dbReference>
<name>A0A8J6JDH3_9FIRM</name>
<evidence type="ECO:0000313" key="2">
    <source>
        <dbReference type="Proteomes" id="UP000661435"/>
    </source>
</evidence>
<keyword evidence="2" id="KW-1185">Reference proteome</keyword>
<gene>
    <name evidence="1" type="ORF">H8S57_06055</name>
</gene>
<dbReference type="RefSeq" id="WP_186907174.1">
    <property type="nucleotide sequence ID" value="NZ_JACOPP010000005.1"/>
</dbReference>
<dbReference type="Proteomes" id="UP000661435">
    <property type="component" value="Unassembled WGS sequence"/>
</dbReference>
<dbReference type="SUPFAM" id="SSF142906">
    <property type="entry name" value="YjbR-like"/>
    <property type="match status" value="1"/>
</dbReference>
<keyword evidence="1" id="KW-0238">DNA-binding</keyword>
<sequence length="125" mass="14630">MNLYPWLEDYLMAKPGAEQDFKLEWQWQRYMVRGKLFAAVCTPGPEHRPHAGRTMVILKCDPRLAEAFRAEYPDIVPGFYSDKRTWNSVYLDGAVPEQVLRDLCDMSYQLVAAKLPKYVQRELTE</sequence>
<dbReference type="GO" id="GO:0003677">
    <property type="term" value="F:DNA binding"/>
    <property type="evidence" value="ECO:0007669"/>
    <property type="project" value="UniProtKB-KW"/>
</dbReference>
<dbReference type="InterPro" id="IPR007351">
    <property type="entry name" value="YjbR"/>
</dbReference>
<dbReference type="EMBL" id="JACOPP010000005">
    <property type="protein sequence ID" value="MBC5733287.1"/>
    <property type="molecule type" value="Genomic_DNA"/>
</dbReference>
<dbReference type="Pfam" id="PF04237">
    <property type="entry name" value="YjbR"/>
    <property type="match status" value="1"/>
</dbReference>
<proteinExistence type="predicted"/>
<protein>
    <submittedName>
        <fullName evidence="1">MmcQ/YjbR family DNA-binding protein</fullName>
    </submittedName>
</protein>
<evidence type="ECO:0000313" key="1">
    <source>
        <dbReference type="EMBL" id="MBC5733287.1"/>
    </source>
</evidence>
<dbReference type="InterPro" id="IPR038056">
    <property type="entry name" value="YjbR-like_sf"/>
</dbReference>
<dbReference type="Gene3D" id="3.90.1150.30">
    <property type="match status" value="1"/>
</dbReference>
<comment type="caution">
    <text evidence="1">The sequence shown here is derived from an EMBL/GenBank/DDBJ whole genome shotgun (WGS) entry which is preliminary data.</text>
</comment>